<gene>
    <name evidence="4" type="ORF">ISU02_19515</name>
</gene>
<dbReference type="InterPro" id="IPR036291">
    <property type="entry name" value="NAD(P)-bd_dom_sf"/>
</dbReference>
<feature type="domain" description="Alcohol dehydrogenase-like C-terminal" evidence="2">
    <location>
        <begin position="187"/>
        <end position="331"/>
    </location>
</feature>
<dbReference type="InterPro" id="IPR013154">
    <property type="entry name" value="ADH-like_N"/>
</dbReference>
<feature type="domain" description="Alcohol dehydrogenase-like N-terminal" evidence="3">
    <location>
        <begin position="26"/>
        <end position="121"/>
    </location>
</feature>
<keyword evidence="5" id="KW-1185">Reference proteome</keyword>
<dbReference type="Proteomes" id="UP000614200">
    <property type="component" value="Unassembled WGS sequence"/>
</dbReference>
<accession>A0ABR9ZXU8</accession>
<dbReference type="InterPro" id="IPR013149">
    <property type="entry name" value="ADH-like_C"/>
</dbReference>
<evidence type="ECO:0000259" key="2">
    <source>
        <dbReference type="Pfam" id="PF00107"/>
    </source>
</evidence>
<name>A0ABR9ZXU8_9FIRM</name>
<evidence type="ECO:0000256" key="1">
    <source>
        <dbReference type="ARBA" id="ARBA00023002"/>
    </source>
</evidence>
<dbReference type="Gene3D" id="3.90.180.10">
    <property type="entry name" value="Medium-chain alcohol dehydrogenases, catalytic domain"/>
    <property type="match status" value="1"/>
</dbReference>
<dbReference type="PANTHER" id="PTHR43401:SF2">
    <property type="entry name" value="L-THREONINE 3-DEHYDROGENASE"/>
    <property type="match status" value="1"/>
</dbReference>
<dbReference type="SUPFAM" id="SSF51735">
    <property type="entry name" value="NAD(P)-binding Rossmann-fold domains"/>
    <property type="match status" value="1"/>
</dbReference>
<dbReference type="InterPro" id="IPR011032">
    <property type="entry name" value="GroES-like_sf"/>
</dbReference>
<evidence type="ECO:0000313" key="5">
    <source>
        <dbReference type="Proteomes" id="UP000614200"/>
    </source>
</evidence>
<sequence length="420" mass="46065">MKTKAVRMYGLDDLRLETFELPEIKADEILVKVISDSVCMSTYKAVKQGKNHKRVPQNVDEHPIIVGHEMAGIIEKVGKQYEGQFRKGQKFSLQPALNYKGSPYSPGYSYEYFGGNATYNIIPPEVMELGCLLVYEGDGFFNASLGEPMSCIIGGFHASYHTVPNTYQHIMGTRPDGNLIVLGGAGPMGLGAVEYALAIDEKPSKIVVTDISQDRLDRAAKWVSPESAKAKGVELLYVNTGKMADPISDLMTLTDGHGYDDVFVYAPIVPLVEQGDKLLAHDGCMNFFAGPTDKTFTAPINLYNVHYSNTHIMGSTGGNTNDLIEALDLSARGLINPSVMLTHIGGMDATIDAIMNLPNIPGGKKLIYNHIDLPLTAIEDFEALGVENPLFKTLHELVEKNNGLWNAEAEHYLLTYFNVL</sequence>
<comment type="caution">
    <text evidence="4">The sequence shown here is derived from an EMBL/GenBank/DDBJ whole genome shotgun (WGS) entry which is preliminary data.</text>
</comment>
<dbReference type="RefSeq" id="WP_194703524.1">
    <property type="nucleotide sequence ID" value="NZ_JADKNH010000014.1"/>
</dbReference>
<protein>
    <submittedName>
        <fullName evidence="4">Zinc-binding dehydrogenase</fullName>
    </submittedName>
</protein>
<evidence type="ECO:0000259" key="3">
    <source>
        <dbReference type="Pfam" id="PF08240"/>
    </source>
</evidence>
<dbReference type="Pfam" id="PF00107">
    <property type="entry name" value="ADH_zinc_N"/>
    <property type="match status" value="1"/>
</dbReference>
<dbReference type="Pfam" id="PF08240">
    <property type="entry name" value="ADH_N"/>
    <property type="match status" value="1"/>
</dbReference>
<organism evidence="4 5">
    <name type="scientific">Fusibacter ferrireducens</name>
    <dbReference type="NCBI Taxonomy" id="2785058"/>
    <lineage>
        <taxon>Bacteria</taxon>
        <taxon>Bacillati</taxon>
        <taxon>Bacillota</taxon>
        <taxon>Clostridia</taxon>
        <taxon>Eubacteriales</taxon>
        <taxon>Eubacteriales Family XII. Incertae Sedis</taxon>
        <taxon>Fusibacter</taxon>
    </lineage>
</organism>
<keyword evidence="1" id="KW-0560">Oxidoreductase</keyword>
<evidence type="ECO:0000313" key="4">
    <source>
        <dbReference type="EMBL" id="MBF4695287.1"/>
    </source>
</evidence>
<dbReference type="InterPro" id="IPR050129">
    <property type="entry name" value="Zn_alcohol_dh"/>
</dbReference>
<dbReference type="PANTHER" id="PTHR43401">
    <property type="entry name" value="L-THREONINE 3-DEHYDROGENASE"/>
    <property type="match status" value="1"/>
</dbReference>
<reference evidence="4 5" key="1">
    <citation type="submission" date="2020-11" db="EMBL/GenBank/DDBJ databases">
        <title>Fusibacter basophilias sp. nov.</title>
        <authorList>
            <person name="Qiu D."/>
        </authorList>
    </citation>
    <scope>NUCLEOTIDE SEQUENCE [LARGE SCALE GENOMIC DNA]</scope>
    <source>
        <strain evidence="4 5">Q10-2</strain>
    </source>
</reference>
<dbReference type="SUPFAM" id="SSF50129">
    <property type="entry name" value="GroES-like"/>
    <property type="match status" value="1"/>
</dbReference>
<dbReference type="CDD" id="cd08238">
    <property type="entry name" value="sorbose_phosphate_red"/>
    <property type="match status" value="1"/>
</dbReference>
<dbReference type="Gene3D" id="3.40.50.720">
    <property type="entry name" value="NAD(P)-binding Rossmann-like Domain"/>
    <property type="match status" value="1"/>
</dbReference>
<dbReference type="EMBL" id="JADKNH010000014">
    <property type="protein sequence ID" value="MBF4695287.1"/>
    <property type="molecule type" value="Genomic_DNA"/>
</dbReference>
<proteinExistence type="predicted"/>